<dbReference type="EMBL" id="JSYZ01000009">
    <property type="protein sequence ID" value="KPA90801.1"/>
    <property type="molecule type" value="Genomic_DNA"/>
</dbReference>
<accession>A0A0M9GGR7</accession>
<dbReference type="InterPro" id="IPR023346">
    <property type="entry name" value="Lysozyme-like_dom_sf"/>
</dbReference>
<gene>
    <name evidence="3" type="ORF">PF66_02870</name>
</gene>
<sequence precursor="true">MRPRRIAWWLLAWAGSAPAFCWESAGRGHGIEPELLYAIAHVESGLRPRAMNHNPDGSRDIGLMQINSLHLPRLSEHGITEQRLLEEPCLSVWVGASILARFIDRHGYGWDAVGAYNAGSAEDRQAARERYARKVWRFYRVLVP</sequence>
<dbReference type="CDD" id="cd13400">
    <property type="entry name" value="LT_IagB-like"/>
    <property type="match status" value="1"/>
</dbReference>
<dbReference type="PATRIC" id="fig|50340.43.peg.6257"/>
<feature type="chain" id="PRO_5005836148" evidence="1">
    <location>
        <begin position="20"/>
        <end position="144"/>
    </location>
</feature>
<dbReference type="OrthoDB" id="9808681at2"/>
<dbReference type="RefSeq" id="WP_054063020.1">
    <property type="nucleotide sequence ID" value="NZ_JSYZ01000009.1"/>
</dbReference>
<reference evidence="3 4" key="1">
    <citation type="journal article" date="2015" name="PLoS ONE">
        <title>Rice-Infecting Pseudomonas Genomes Are Highly Accessorized and Harbor Multiple Putative Virulence Mechanisms to Cause Sheath Brown Rot.</title>
        <authorList>
            <person name="Quibod I.L."/>
            <person name="Grande G."/>
            <person name="Oreiro E.G."/>
            <person name="Borja F.N."/>
            <person name="Dossa G.S."/>
            <person name="Mauleon R."/>
            <person name="Cruz C.V."/>
            <person name="Oliva R."/>
        </authorList>
    </citation>
    <scope>NUCLEOTIDE SEQUENCE [LARGE SCALE GENOMIC DNA]</scope>
    <source>
        <strain evidence="3 4">IRRI 6609</strain>
    </source>
</reference>
<name>A0A0M9GGR7_9PSED</name>
<dbReference type="AlphaFoldDB" id="A0A0M9GGR7"/>
<dbReference type="STRING" id="50340.PF66_02870"/>
<organism evidence="3 4">
    <name type="scientific">Pseudomonas asplenii</name>
    <dbReference type="NCBI Taxonomy" id="53407"/>
    <lineage>
        <taxon>Bacteria</taxon>
        <taxon>Pseudomonadati</taxon>
        <taxon>Pseudomonadota</taxon>
        <taxon>Gammaproteobacteria</taxon>
        <taxon>Pseudomonadales</taxon>
        <taxon>Pseudomonadaceae</taxon>
        <taxon>Pseudomonas</taxon>
    </lineage>
</organism>
<dbReference type="InterPro" id="IPR008258">
    <property type="entry name" value="Transglycosylase_SLT_dom_1"/>
</dbReference>
<dbReference type="Pfam" id="PF01464">
    <property type="entry name" value="SLT"/>
    <property type="match status" value="1"/>
</dbReference>
<dbReference type="Proteomes" id="UP000037931">
    <property type="component" value="Unassembled WGS sequence"/>
</dbReference>
<feature type="signal peptide" evidence="1">
    <location>
        <begin position="1"/>
        <end position="19"/>
    </location>
</feature>
<evidence type="ECO:0000256" key="1">
    <source>
        <dbReference type="SAM" id="SignalP"/>
    </source>
</evidence>
<comment type="caution">
    <text evidence="3">The sequence shown here is derived from an EMBL/GenBank/DDBJ whole genome shotgun (WGS) entry which is preliminary data.</text>
</comment>
<keyword evidence="4" id="KW-1185">Reference proteome</keyword>
<protein>
    <submittedName>
        <fullName evidence="3">Soluble lytic murein transglycosylase-like protein</fullName>
    </submittedName>
</protein>
<feature type="domain" description="Transglycosylase SLT" evidence="2">
    <location>
        <begin position="21"/>
        <end position="136"/>
    </location>
</feature>
<keyword evidence="1" id="KW-0732">Signal</keyword>
<dbReference type="Gene3D" id="1.10.530.10">
    <property type="match status" value="1"/>
</dbReference>
<proteinExistence type="predicted"/>
<evidence type="ECO:0000313" key="4">
    <source>
        <dbReference type="Proteomes" id="UP000037931"/>
    </source>
</evidence>
<dbReference type="SUPFAM" id="SSF53955">
    <property type="entry name" value="Lysozyme-like"/>
    <property type="match status" value="1"/>
</dbReference>
<evidence type="ECO:0000259" key="2">
    <source>
        <dbReference type="Pfam" id="PF01464"/>
    </source>
</evidence>
<evidence type="ECO:0000313" key="3">
    <source>
        <dbReference type="EMBL" id="KPA90801.1"/>
    </source>
</evidence>